<keyword evidence="3" id="KW-1185">Reference proteome</keyword>
<evidence type="ECO:0000313" key="3">
    <source>
        <dbReference type="Proteomes" id="UP000284403"/>
    </source>
</evidence>
<dbReference type="GeneID" id="40315694"/>
<dbReference type="EMBL" id="MKKU01000077">
    <property type="protein sequence ID" value="RNF25679.1"/>
    <property type="molecule type" value="Genomic_DNA"/>
</dbReference>
<evidence type="ECO:0000313" key="2">
    <source>
        <dbReference type="EMBL" id="RNF25679.1"/>
    </source>
</evidence>
<organism evidence="2 3">
    <name type="scientific">Trypanosoma conorhini</name>
    <dbReference type="NCBI Taxonomy" id="83891"/>
    <lineage>
        <taxon>Eukaryota</taxon>
        <taxon>Discoba</taxon>
        <taxon>Euglenozoa</taxon>
        <taxon>Kinetoplastea</taxon>
        <taxon>Metakinetoplastina</taxon>
        <taxon>Trypanosomatida</taxon>
        <taxon>Trypanosomatidae</taxon>
        <taxon>Trypanosoma</taxon>
    </lineage>
</organism>
<feature type="region of interest" description="Disordered" evidence="1">
    <location>
        <begin position="674"/>
        <end position="693"/>
    </location>
</feature>
<feature type="compositionally biased region" description="Low complexity" evidence="1">
    <location>
        <begin position="51"/>
        <end position="64"/>
    </location>
</feature>
<sequence>MSHVALQRWCAGPAGLRLRVGGRTAARRVGCFLSTRHVAVCAAARALSSSSSSGASRSATPPASDGGRRTRSPQLTTVEMFFKLVSPLIATAPCVTRTATLYGNLPPKLGEVLDTVDLTARESNQGTHRWLRTCFGTLANGLRRLQATNRISHWGVYVSEDGVYVVKACSGEEAEKAFAAVRASQLRFSQCEAESLLEVFKPVFPCFTPPPPPPEPRALTSKRKKKGQVPGGVFTPQMLVPYVPTFFIPMEELLAALPEGYTAAHIEQLFAATGTLEIVTLEGEKFVRLHGGKRLVDFARDGAGEAAHARWREYQPDPFLCGPLHRLFPALARWVPLRRLITGAPAPLLRALLPWERYKTLLFFAQMQHVFSFTPEGEGAVCWVAPVTCLSYHDSPTPAAVSELAGLLSTQRVCIADLLAQSSHRISDHAKTQIIMYYGTLLNFLRAHGDVFCVVDDTFVAAVSSRGTAERTPQTLEDKLEEALVSRNRRTAQKIRRRMAMEKDPDSPYADRDVLLDAILRYVPQKRSISLSFLLRSLPPSLAEFLPGKPLSMFQQAPEKIRVFEYRYRHRLHLIRPGVPLPPGVLRQHYTEPELLFLCAAELQQAPRAMVDLYGRLPYGAKEVIRLQYKGLLELLRPYPHFFTVVFKDALRLDSRNALVTLIQMPPTVALGEEDYGATAPEGPVQRQQLEDEDKAAMQTLPDEIRKTMRVSDAE</sequence>
<feature type="region of interest" description="Disordered" evidence="1">
    <location>
        <begin position="51"/>
        <end position="71"/>
    </location>
</feature>
<protein>
    <submittedName>
        <fullName evidence="2">Uncharacterized protein</fullName>
    </submittedName>
</protein>
<proteinExistence type="predicted"/>
<reference evidence="2 3" key="1">
    <citation type="journal article" date="2018" name="BMC Genomics">
        <title>Genomic comparison of Trypanosoma conorhini and Trypanosoma rangeli to Trypanosoma cruzi strains of high and low virulence.</title>
        <authorList>
            <person name="Bradwell K.R."/>
            <person name="Koparde V.N."/>
            <person name="Matveyev A.V."/>
            <person name="Serrano M.G."/>
            <person name="Alves J.M."/>
            <person name="Parikh H."/>
            <person name="Huang B."/>
            <person name="Lee V."/>
            <person name="Espinosa-Alvarez O."/>
            <person name="Ortiz P.A."/>
            <person name="Costa-Martins A.G."/>
            <person name="Teixeira M.M."/>
            <person name="Buck G.A."/>
        </authorList>
    </citation>
    <scope>NUCLEOTIDE SEQUENCE [LARGE SCALE GENOMIC DNA]</scope>
    <source>
        <strain evidence="2 3">025E</strain>
    </source>
</reference>
<evidence type="ECO:0000256" key="1">
    <source>
        <dbReference type="SAM" id="MobiDB-lite"/>
    </source>
</evidence>
<comment type="caution">
    <text evidence="2">The sequence shown here is derived from an EMBL/GenBank/DDBJ whole genome shotgun (WGS) entry which is preliminary data.</text>
</comment>
<dbReference type="RefSeq" id="XP_029230885.1">
    <property type="nucleotide sequence ID" value="XM_029369018.1"/>
</dbReference>
<dbReference type="OrthoDB" id="273475at2759"/>
<name>A0A422Q6T9_9TRYP</name>
<dbReference type="AlphaFoldDB" id="A0A422Q6T9"/>
<dbReference type="Proteomes" id="UP000284403">
    <property type="component" value="Unassembled WGS sequence"/>
</dbReference>
<gene>
    <name evidence="2" type="ORF">Tco025E_02083</name>
</gene>
<accession>A0A422Q6T9</accession>